<dbReference type="InterPro" id="IPR033684">
    <property type="entry name" value="EFM6"/>
</dbReference>
<dbReference type="InterPro" id="IPR029063">
    <property type="entry name" value="SAM-dependent_MTases_sf"/>
</dbReference>
<protein>
    <recommendedName>
        <fullName evidence="1">Protein-lysine N-methyltransferase EFM6</fullName>
        <ecNumber evidence="1">2.1.1.-</ecNumber>
    </recommendedName>
    <alternativeName>
        <fullName evidence="1">Elongation factor methyltransferase 6</fullName>
    </alternativeName>
</protein>
<comment type="function">
    <text evidence="1">S-adenosyl-L-methionine-dependent protein-lysine N-methyltransferase that methylates elongation factor 1-alpha.</text>
</comment>
<feature type="binding site" evidence="1">
    <location>
        <position position="167"/>
    </location>
    <ligand>
        <name>S-adenosyl-L-methionine</name>
        <dbReference type="ChEBI" id="CHEBI:59789"/>
    </ligand>
</feature>
<dbReference type="InterPro" id="IPR019410">
    <property type="entry name" value="Methyltransf_16"/>
</dbReference>
<comment type="caution">
    <text evidence="2">The sequence shown here is derived from an EMBL/GenBank/DDBJ whole genome shotgun (WGS) entry which is preliminary data.</text>
</comment>
<keyword evidence="1" id="KW-0808">Transferase</keyword>
<keyword evidence="1" id="KW-0949">S-adenosyl-L-methionine</keyword>
<evidence type="ECO:0000313" key="2">
    <source>
        <dbReference type="EMBL" id="KAK7470963.1"/>
    </source>
</evidence>
<accession>A0ABR1K282</accession>
<feature type="binding site" evidence="1">
    <location>
        <position position="90"/>
    </location>
    <ligand>
        <name>S-adenosyl-L-methionine</name>
        <dbReference type="ChEBI" id="CHEBI:59789"/>
    </ligand>
</feature>
<keyword evidence="1" id="KW-0963">Cytoplasm</keyword>
<evidence type="ECO:0000313" key="3">
    <source>
        <dbReference type="Proteomes" id="UP001498398"/>
    </source>
</evidence>
<sequence length="260" mass="28825">MNAQLPDQAEADEERLDLIDPLRHLRMVNGQENVGTDNLASSELSSLPDIDQEYSENNRTLKLNFLGKQQNTISVTIAVDASPGCGGIVWPAGQILSSYLVSRGQNFLHGKTVLELGSGTGLVGFVAAKLGASHVWITDQKPLLDVMQRNVSINDLNSSCTVSELDWGTAIPASIPQPDVVCAADCVYFEPAFPLLVKTLSDLVDDKTEVLFCYKKRRKADKRFFALLKKKFTWKEVEDDPNRKIYNREAITLIRLSKLS</sequence>
<dbReference type="PANTHER" id="PTHR14614:SF132">
    <property type="entry name" value="PROTEIN-LYSINE METHYLTRANSFERASE C42C1.13"/>
    <property type="match status" value="1"/>
</dbReference>
<dbReference type="SUPFAM" id="SSF53335">
    <property type="entry name" value="S-adenosyl-L-methionine-dependent methyltransferases"/>
    <property type="match status" value="1"/>
</dbReference>
<feature type="binding site" evidence="1">
    <location>
        <position position="184"/>
    </location>
    <ligand>
        <name>S-adenosyl-L-methionine</name>
        <dbReference type="ChEBI" id="CHEBI:59789"/>
    </ligand>
</feature>
<dbReference type="EC" id="2.1.1.-" evidence="1"/>
<dbReference type="HAMAP" id="MF_03198">
    <property type="entry name" value="Methyltr_EFM6"/>
    <property type="match status" value="1"/>
</dbReference>
<dbReference type="Pfam" id="PF10294">
    <property type="entry name" value="Methyltransf_16"/>
    <property type="match status" value="1"/>
</dbReference>
<organism evidence="2 3">
    <name type="scientific">Marasmiellus scandens</name>
    <dbReference type="NCBI Taxonomy" id="2682957"/>
    <lineage>
        <taxon>Eukaryota</taxon>
        <taxon>Fungi</taxon>
        <taxon>Dikarya</taxon>
        <taxon>Basidiomycota</taxon>
        <taxon>Agaricomycotina</taxon>
        <taxon>Agaricomycetes</taxon>
        <taxon>Agaricomycetidae</taxon>
        <taxon>Agaricales</taxon>
        <taxon>Marasmiineae</taxon>
        <taxon>Omphalotaceae</taxon>
        <taxon>Marasmiellus</taxon>
    </lineage>
</organism>
<keyword evidence="1" id="KW-0489">Methyltransferase</keyword>
<reference evidence="2 3" key="1">
    <citation type="submission" date="2024-01" db="EMBL/GenBank/DDBJ databases">
        <title>A draft genome for the cacao thread blight pathogen Marasmiellus scandens.</title>
        <authorList>
            <person name="Baruah I.K."/>
            <person name="Leung J."/>
            <person name="Bukari Y."/>
            <person name="Amoako-Attah I."/>
            <person name="Meinhardt L.W."/>
            <person name="Bailey B.A."/>
            <person name="Cohen S.P."/>
        </authorList>
    </citation>
    <scope>NUCLEOTIDE SEQUENCE [LARGE SCALE GENOMIC DNA]</scope>
    <source>
        <strain evidence="2 3">GH-19</strain>
    </source>
</reference>
<feature type="binding site" evidence="1">
    <location>
        <begin position="117"/>
        <end position="119"/>
    </location>
    <ligand>
        <name>S-adenosyl-L-methionine</name>
        <dbReference type="ChEBI" id="CHEBI:59789"/>
    </ligand>
</feature>
<evidence type="ECO:0000256" key="1">
    <source>
        <dbReference type="HAMAP-Rule" id="MF_03198"/>
    </source>
</evidence>
<dbReference type="Gene3D" id="3.40.50.150">
    <property type="entry name" value="Vaccinia Virus protein VP39"/>
    <property type="match status" value="1"/>
</dbReference>
<dbReference type="Proteomes" id="UP001498398">
    <property type="component" value="Unassembled WGS sequence"/>
</dbReference>
<keyword evidence="3" id="KW-1185">Reference proteome</keyword>
<comment type="similarity">
    <text evidence="1">Belongs to the class I-like SAM-binding methyltransferase superfamily. METTL21 family. EFM6 subfamily.</text>
</comment>
<dbReference type="EMBL" id="JBANRG010000002">
    <property type="protein sequence ID" value="KAK7470963.1"/>
    <property type="molecule type" value="Genomic_DNA"/>
</dbReference>
<gene>
    <name evidence="1 2" type="primary">EFM6</name>
    <name evidence="2" type="ORF">VKT23_002377</name>
</gene>
<dbReference type="CDD" id="cd02440">
    <property type="entry name" value="AdoMet_MTases"/>
    <property type="match status" value="1"/>
</dbReference>
<comment type="subcellular location">
    <subcellularLocation>
        <location evidence="1">Cytoplasm</location>
    </subcellularLocation>
</comment>
<name>A0ABR1K282_9AGAR</name>
<feature type="binding site" evidence="1">
    <location>
        <position position="139"/>
    </location>
    <ligand>
        <name>S-adenosyl-L-methionine</name>
        <dbReference type="ChEBI" id="CHEBI:59789"/>
    </ligand>
</feature>
<proteinExistence type="inferred from homology"/>
<dbReference type="PANTHER" id="PTHR14614">
    <property type="entry name" value="HEPATOCELLULAR CARCINOMA-ASSOCIATED ANTIGEN"/>
    <property type="match status" value="1"/>
</dbReference>